<feature type="region of interest" description="Disordered" evidence="1">
    <location>
        <begin position="149"/>
        <end position="304"/>
    </location>
</feature>
<evidence type="ECO:0000256" key="1">
    <source>
        <dbReference type="SAM" id="MobiDB-lite"/>
    </source>
</evidence>
<feature type="compositionally biased region" description="Basic residues" evidence="1">
    <location>
        <begin position="212"/>
        <end position="222"/>
    </location>
</feature>
<dbReference type="Proteomes" id="UP000001876">
    <property type="component" value="Unassembled WGS sequence"/>
</dbReference>
<dbReference type="GeneID" id="9682380"/>
<gene>
    <name evidence="2" type="ORF">MICPUCDRAFT_56555</name>
</gene>
<evidence type="ECO:0000313" key="2">
    <source>
        <dbReference type="EMBL" id="EEH59063.1"/>
    </source>
</evidence>
<dbReference type="RefSeq" id="XP_003057418.1">
    <property type="nucleotide sequence ID" value="XM_003057372.1"/>
</dbReference>
<reference evidence="2 3" key="1">
    <citation type="journal article" date="2009" name="Science">
        <title>Green evolution and dynamic adaptations revealed by genomes of the marine picoeukaryotes Micromonas.</title>
        <authorList>
            <person name="Worden A.Z."/>
            <person name="Lee J.H."/>
            <person name="Mock T."/>
            <person name="Rouze P."/>
            <person name="Simmons M.P."/>
            <person name="Aerts A.L."/>
            <person name="Allen A.E."/>
            <person name="Cuvelier M.L."/>
            <person name="Derelle E."/>
            <person name="Everett M.V."/>
            <person name="Foulon E."/>
            <person name="Grimwood J."/>
            <person name="Gundlach H."/>
            <person name="Henrissat B."/>
            <person name="Napoli C."/>
            <person name="McDonald S.M."/>
            <person name="Parker M.S."/>
            <person name="Rombauts S."/>
            <person name="Salamov A."/>
            <person name="Von Dassow P."/>
            <person name="Badger J.H."/>
            <person name="Coutinho P.M."/>
            <person name="Demir E."/>
            <person name="Dubchak I."/>
            <person name="Gentemann C."/>
            <person name="Eikrem W."/>
            <person name="Gready J.E."/>
            <person name="John U."/>
            <person name="Lanier W."/>
            <person name="Lindquist E.A."/>
            <person name="Lucas S."/>
            <person name="Mayer K.F."/>
            <person name="Moreau H."/>
            <person name="Not F."/>
            <person name="Otillar R."/>
            <person name="Panaud O."/>
            <person name="Pangilinan J."/>
            <person name="Paulsen I."/>
            <person name="Piegu B."/>
            <person name="Poliakov A."/>
            <person name="Robbens S."/>
            <person name="Schmutz J."/>
            <person name="Toulza E."/>
            <person name="Wyss T."/>
            <person name="Zelensky A."/>
            <person name="Zhou K."/>
            <person name="Armbrust E.V."/>
            <person name="Bhattacharya D."/>
            <person name="Goodenough U.W."/>
            <person name="Van de Peer Y."/>
            <person name="Grigoriev I.V."/>
        </authorList>
    </citation>
    <scope>NUCLEOTIDE SEQUENCE [LARGE SCALE GENOMIC DNA]</scope>
    <source>
        <strain evidence="2 3">CCMP1545</strain>
    </source>
</reference>
<feature type="compositionally biased region" description="Basic and acidic residues" evidence="1">
    <location>
        <begin position="244"/>
        <end position="253"/>
    </location>
</feature>
<feature type="compositionally biased region" description="Low complexity" evidence="1">
    <location>
        <begin position="285"/>
        <end position="295"/>
    </location>
</feature>
<evidence type="ECO:0000313" key="3">
    <source>
        <dbReference type="Proteomes" id="UP000001876"/>
    </source>
</evidence>
<feature type="region of interest" description="Disordered" evidence="1">
    <location>
        <begin position="1"/>
        <end position="54"/>
    </location>
</feature>
<feature type="compositionally biased region" description="Basic and acidic residues" evidence="1">
    <location>
        <begin position="149"/>
        <end position="211"/>
    </location>
</feature>
<feature type="compositionally biased region" description="Basic and acidic residues" evidence="1">
    <location>
        <begin position="9"/>
        <end position="37"/>
    </location>
</feature>
<protein>
    <submittedName>
        <fullName evidence="2">Predicted protein</fullName>
    </submittedName>
</protein>
<sequence>MGGALIPVVDHEKSWTERGNEQDAASKAHRAFQDPHSLHRGSAPENDVARDTGVGVVRKGTSKLVKNEKGQWVKPRHDRPIVVGDAAAPSAETAGKRDRDRPERFIPAKAWVGERSGYYFARGREGVGYYADDAQGDERWRETWRRLKEKEAEAREARREETRRGGEERRREDARDPDDYRGGKRYGGDRGDDYRGEKRPRGRDDRRDRSRDRYRRRSRSRSRSRDRGGDDDARRRGGGGGDGDGDRDRDRDGGGGSKPMTKAEKEAAALARLAAKRGGGGARVGGIPAAPRPGSGFRGGGRSF</sequence>
<proteinExistence type="predicted"/>
<name>C1MMJ8_MICPC</name>
<dbReference type="OMA" id="HEKSWTE"/>
<dbReference type="AlphaFoldDB" id="C1MMJ8"/>
<dbReference type="EMBL" id="GG663737">
    <property type="protein sequence ID" value="EEH59063.1"/>
    <property type="molecule type" value="Genomic_DNA"/>
</dbReference>
<feature type="compositionally biased region" description="Basic and acidic residues" evidence="1">
    <location>
        <begin position="94"/>
        <end position="103"/>
    </location>
</feature>
<dbReference type="KEGG" id="mpp:MICPUCDRAFT_56555"/>
<feature type="region of interest" description="Disordered" evidence="1">
    <location>
        <begin position="66"/>
        <end position="103"/>
    </location>
</feature>
<feature type="compositionally biased region" description="Basic and acidic residues" evidence="1">
    <location>
        <begin position="223"/>
        <end position="235"/>
    </location>
</feature>
<accession>C1MMJ8</accession>
<keyword evidence="3" id="KW-1185">Reference proteome</keyword>
<dbReference type="OrthoDB" id="10585474at2759"/>
<organism evidence="3">
    <name type="scientific">Micromonas pusilla (strain CCMP1545)</name>
    <name type="common">Picoplanktonic green alga</name>
    <dbReference type="NCBI Taxonomy" id="564608"/>
    <lineage>
        <taxon>Eukaryota</taxon>
        <taxon>Viridiplantae</taxon>
        <taxon>Chlorophyta</taxon>
        <taxon>Mamiellophyceae</taxon>
        <taxon>Mamiellales</taxon>
        <taxon>Mamiellaceae</taxon>
        <taxon>Micromonas</taxon>
    </lineage>
</organism>